<dbReference type="FunFam" id="3.30.470.10:FF:000012">
    <property type="entry name" value="Branched-chain-amino-acid aminotransferase"/>
    <property type="match status" value="1"/>
</dbReference>
<dbReference type="GO" id="GO:0052656">
    <property type="term" value="F:L-isoleucine-2-oxoglutarate transaminase activity"/>
    <property type="evidence" value="ECO:0007669"/>
    <property type="project" value="RHEA"/>
</dbReference>
<comment type="catalytic activity">
    <reaction evidence="9">
        <text>L-valine + 2-oxoglutarate = 3-methyl-2-oxobutanoate + L-glutamate</text>
        <dbReference type="Rhea" id="RHEA:24813"/>
        <dbReference type="ChEBI" id="CHEBI:11851"/>
        <dbReference type="ChEBI" id="CHEBI:16810"/>
        <dbReference type="ChEBI" id="CHEBI:29985"/>
        <dbReference type="ChEBI" id="CHEBI:57762"/>
        <dbReference type="EC" id="2.6.1.42"/>
    </reaction>
</comment>
<comment type="catalytic activity">
    <reaction evidence="9">
        <text>L-leucine + 2-oxoglutarate = 4-methyl-2-oxopentanoate + L-glutamate</text>
        <dbReference type="Rhea" id="RHEA:18321"/>
        <dbReference type="ChEBI" id="CHEBI:16810"/>
        <dbReference type="ChEBI" id="CHEBI:17865"/>
        <dbReference type="ChEBI" id="CHEBI:29985"/>
        <dbReference type="ChEBI" id="CHEBI:57427"/>
        <dbReference type="EC" id="2.6.1.42"/>
    </reaction>
</comment>
<dbReference type="GO" id="GO:0009099">
    <property type="term" value="P:L-valine biosynthetic process"/>
    <property type="evidence" value="ECO:0007669"/>
    <property type="project" value="TreeGrafter"/>
</dbReference>
<evidence type="ECO:0000256" key="9">
    <source>
        <dbReference type="RuleBase" id="RU004517"/>
    </source>
</evidence>
<dbReference type="PROSITE" id="PS00770">
    <property type="entry name" value="AA_TRANSFER_CLASS_4"/>
    <property type="match status" value="1"/>
</dbReference>
<dbReference type="Proteomes" id="UP000248423">
    <property type="component" value="Unassembled WGS sequence"/>
</dbReference>
<dbReference type="VEuPathDB" id="FungiDB:BO78DRAFT_308459"/>
<dbReference type="Pfam" id="PF01063">
    <property type="entry name" value="Aminotran_4"/>
    <property type="match status" value="1"/>
</dbReference>
<evidence type="ECO:0000256" key="3">
    <source>
        <dbReference type="ARBA" id="ARBA00022576"/>
    </source>
</evidence>
<dbReference type="InterPro" id="IPR033939">
    <property type="entry name" value="BCAT_family"/>
</dbReference>
<keyword evidence="9" id="KW-0100">Branched-chain amino acid biosynthesis</keyword>
<dbReference type="EMBL" id="KZ826327">
    <property type="protein sequence ID" value="PYI09457.1"/>
    <property type="molecule type" value="Genomic_DNA"/>
</dbReference>
<evidence type="ECO:0000256" key="6">
    <source>
        <dbReference type="PIRSR" id="PIRSR006468-1"/>
    </source>
</evidence>
<dbReference type="Gene3D" id="3.20.10.10">
    <property type="entry name" value="D-amino Acid Aminotransferase, subunit A, domain 2"/>
    <property type="match status" value="1"/>
</dbReference>
<feature type="modified residue" description="N6-(pyridoxal phosphate)lysine" evidence="6">
    <location>
        <position position="207"/>
    </location>
</feature>
<comment type="catalytic activity">
    <reaction evidence="9">
        <text>L-isoleucine + 2-oxoglutarate = (S)-3-methyl-2-oxopentanoate + L-glutamate</text>
        <dbReference type="Rhea" id="RHEA:24801"/>
        <dbReference type="ChEBI" id="CHEBI:16810"/>
        <dbReference type="ChEBI" id="CHEBI:29985"/>
        <dbReference type="ChEBI" id="CHEBI:35146"/>
        <dbReference type="ChEBI" id="CHEBI:58045"/>
        <dbReference type="EC" id="2.6.1.42"/>
    </reaction>
</comment>
<dbReference type="GO" id="GO:0005739">
    <property type="term" value="C:mitochondrion"/>
    <property type="evidence" value="ECO:0007669"/>
    <property type="project" value="TreeGrafter"/>
</dbReference>
<dbReference type="Gene3D" id="3.30.470.10">
    <property type="match status" value="1"/>
</dbReference>
<organism evidence="10 11">
    <name type="scientific">Aspergillus sclerotiicarbonarius (strain CBS 121057 / IBT 28362)</name>
    <dbReference type="NCBI Taxonomy" id="1448318"/>
    <lineage>
        <taxon>Eukaryota</taxon>
        <taxon>Fungi</taxon>
        <taxon>Dikarya</taxon>
        <taxon>Ascomycota</taxon>
        <taxon>Pezizomycotina</taxon>
        <taxon>Eurotiomycetes</taxon>
        <taxon>Eurotiomycetidae</taxon>
        <taxon>Eurotiales</taxon>
        <taxon>Aspergillaceae</taxon>
        <taxon>Aspergillus</taxon>
        <taxon>Aspergillus subgen. Circumdati</taxon>
    </lineage>
</organism>
<evidence type="ECO:0000256" key="1">
    <source>
        <dbReference type="ARBA" id="ARBA00001933"/>
    </source>
</evidence>
<keyword evidence="5 8" id="KW-0663">Pyridoxal phosphate</keyword>
<sequence>MTVPTSQPLDASKLEINLTSTPRDVPIPGSKTASGCTDHMIVADWTAEEGWATPQLLPYGPMEMMPSASVLHYSTSCFEGLKLYRGHDGNLRLFRPEANCARLLRSTQRISLPDFDPNQVHQLIRKLCEIDGPRWLSKDYPGKFLYIRPTVIGTDSSLGFHVPRSARLFIIICCWPTIQSTADSGMRLTVSQEGSVRAWPGGTGATKVGANYGPTLQPHGKATSAGFNQVLWVFGKDHQVTESGSSNFFVVWETTDGRVEIITCPLENDLILPGITRQSILALLRDRLNVETPALVDSVKPVTVVERAYTMGEIQAAERENRLLGAFAVGTAYFVTPVSYIDYHGEDIHVPVGRVPYVELLQEWLSDIKYGRVESEWTEVVEEVKN</sequence>
<dbReference type="InterPro" id="IPR005786">
    <property type="entry name" value="B_amino_transII"/>
</dbReference>
<dbReference type="InterPro" id="IPR043132">
    <property type="entry name" value="BCAT-like_C"/>
</dbReference>
<dbReference type="AlphaFoldDB" id="A0A319EGM5"/>
<keyword evidence="4 9" id="KW-0808">Transferase</keyword>
<keyword evidence="9" id="KW-0028">Amino-acid biosynthesis</keyword>
<gene>
    <name evidence="10" type="ORF">BO78DRAFT_308459</name>
</gene>
<dbReference type="SUPFAM" id="SSF56752">
    <property type="entry name" value="D-aminoacid aminotransferase-like PLP-dependent enzymes"/>
    <property type="match status" value="1"/>
</dbReference>
<proteinExistence type="inferred from homology"/>
<protein>
    <recommendedName>
        <fullName evidence="9">Branched-chain-amino-acid aminotransferase</fullName>
        <ecNumber evidence="9">2.6.1.42</ecNumber>
    </recommendedName>
</protein>
<dbReference type="InterPro" id="IPR036038">
    <property type="entry name" value="Aminotransferase-like"/>
</dbReference>
<name>A0A319EGM5_ASPSB</name>
<dbReference type="CDD" id="cd01557">
    <property type="entry name" value="BCAT_beta_family"/>
    <property type="match status" value="1"/>
</dbReference>
<dbReference type="OrthoDB" id="1732691at2759"/>
<dbReference type="PIRSF" id="PIRSF006468">
    <property type="entry name" value="BCAT1"/>
    <property type="match status" value="1"/>
</dbReference>
<evidence type="ECO:0000256" key="7">
    <source>
        <dbReference type="RuleBase" id="RU004106"/>
    </source>
</evidence>
<dbReference type="GO" id="GO:0009098">
    <property type="term" value="P:L-leucine biosynthetic process"/>
    <property type="evidence" value="ECO:0007669"/>
    <property type="project" value="TreeGrafter"/>
</dbReference>
<evidence type="ECO:0000256" key="2">
    <source>
        <dbReference type="ARBA" id="ARBA00009320"/>
    </source>
</evidence>
<dbReference type="GO" id="GO:0052654">
    <property type="term" value="F:L-leucine-2-oxoglutarate transaminase activity"/>
    <property type="evidence" value="ECO:0007669"/>
    <property type="project" value="RHEA"/>
</dbReference>
<dbReference type="InterPro" id="IPR018300">
    <property type="entry name" value="Aminotrans_IV_CS"/>
</dbReference>
<dbReference type="PANTHER" id="PTHR11825:SF69">
    <property type="entry name" value="BRANCHED-CHAIN-AMINO-ACID AMINOTRANSFERASE"/>
    <property type="match status" value="1"/>
</dbReference>
<evidence type="ECO:0000256" key="8">
    <source>
        <dbReference type="RuleBase" id="RU004516"/>
    </source>
</evidence>
<accession>A0A319EGM5</accession>
<comment type="cofactor">
    <cofactor evidence="1 8">
        <name>pyridoxal 5'-phosphate</name>
        <dbReference type="ChEBI" id="CHEBI:597326"/>
    </cofactor>
</comment>
<evidence type="ECO:0000313" key="11">
    <source>
        <dbReference type="Proteomes" id="UP000248423"/>
    </source>
</evidence>
<evidence type="ECO:0000256" key="4">
    <source>
        <dbReference type="ARBA" id="ARBA00022679"/>
    </source>
</evidence>
<dbReference type="EC" id="2.6.1.42" evidence="9"/>
<dbReference type="STRING" id="1448318.A0A319EGM5"/>
<keyword evidence="11" id="KW-1185">Reference proteome</keyword>
<dbReference type="GO" id="GO:0052655">
    <property type="term" value="F:L-valine-2-oxoglutarate transaminase activity"/>
    <property type="evidence" value="ECO:0007669"/>
    <property type="project" value="RHEA"/>
</dbReference>
<dbReference type="InterPro" id="IPR043131">
    <property type="entry name" value="BCAT-like_N"/>
</dbReference>
<keyword evidence="3 9" id="KW-0032">Aminotransferase</keyword>
<dbReference type="InterPro" id="IPR001544">
    <property type="entry name" value="Aminotrans_IV"/>
</dbReference>
<dbReference type="PANTHER" id="PTHR11825">
    <property type="entry name" value="SUBGROUP IIII AMINOTRANSFERASE"/>
    <property type="match status" value="1"/>
</dbReference>
<reference evidence="10 11" key="1">
    <citation type="submission" date="2018-02" db="EMBL/GenBank/DDBJ databases">
        <title>The genomes of Aspergillus section Nigri reveals drivers in fungal speciation.</title>
        <authorList>
            <consortium name="DOE Joint Genome Institute"/>
            <person name="Vesth T.C."/>
            <person name="Nybo J."/>
            <person name="Theobald S."/>
            <person name="Brandl J."/>
            <person name="Frisvad J.C."/>
            <person name="Nielsen K.F."/>
            <person name="Lyhne E.K."/>
            <person name="Kogle M.E."/>
            <person name="Kuo A."/>
            <person name="Riley R."/>
            <person name="Clum A."/>
            <person name="Nolan M."/>
            <person name="Lipzen A."/>
            <person name="Salamov A."/>
            <person name="Henrissat B."/>
            <person name="Wiebenga A."/>
            <person name="De vries R.P."/>
            <person name="Grigoriev I.V."/>
            <person name="Mortensen U.H."/>
            <person name="Andersen M.R."/>
            <person name="Baker S.E."/>
        </authorList>
    </citation>
    <scope>NUCLEOTIDE SEQUENCE [LARGE SCALE GENOMIC DNA]</scope>
    <source>
        <strain evidence="10 11">CBS 121057</strain>
    </source>
</reference>
<comment type="similarity">
    <text evidence="2 7">Belongs to the class-IV pyridoxal-phosphate-dependent aminotransferase family.</text>
</comment>
<evidence type="ECO:0000256" key="5">
    <source>
        <dbReference type="ARBA" id="ARBA00022898"/>
    </source>
</evidence>
<evidence type="ECO:0000313" key="10">
    <source>
        <dbReference type="EMBL" id="PYI09457.1"/>
    </source>
</evidence>